<feature type="binding site" evidence="4">
    <location>
        <position position="94"/>
    </location>
    <ligand>
        <name>a divalent metal cation</name>
        <dbReference type="ChEBI" id="CHEBI:60240"/>
    </ligand>
</feature>
<sequence length="412" mass="43730">MAPGLTPGLGDLGLGGHEITTGKLGLYTLFGGIPPEETLPISFDVGCNGNGRNDPFYLGVDGDRDQSENFYELVNETVQAVHELWPNCVFQFEDFSQETAFELLRRNIDIESPIFNDDLSGTGIVAAAAVASGLRAASLMSGREVTASEQRVCQLGAGVGGLGVSEMVAGLMEDEGTSAEEARSKFFLMDKEGVVTKCRKDLTIEQVEWAQPTCETTEITSFGGLCKEVKPTILLGLSTVGGAFDSDEVLGPCCENEQMPIVLALSNPNVKAEISAIDCHDRTTALGNTALYASGSPMAPPPGHVVPTQCNNSFAFPGIGLACKTAGIQKITQKMFRAAAKALANMMTEDQLRSGMLLPEIAHAREAAVKVATGVAIEGMNSGLARAEGLPETEAELEQLMRDSMWNPADQF</sequence>
<dbReference type="Pfam" id="PF03949">
    <property type="entry name" value="Malic_M"/>
    <property type="match status" value="1"/>
</dbReference>
<evidence type="ECO:0000313" key="7">
    <source>
        <dbReference type="EMBL" id="GIQ81487.1"/>
    </source>
</evidence>
<dbReference type="InterPro" id="IPR001891">
    <property type="entry name" value="Malic_OxRdtase"/>
</dbReference>
<dbReference type="SUPFAM" id="SSF51735">
    <property type="entry name" value="NAD(P)-binding Rossmann-fold domains"/>
    <property type="match status" value="1"/>
</dbReference>
<evidence type="ECO:0000256" key="4">
    <source>
        <dbReference type="PIRSR" id="PIRSR000106-3"/>
    </source>
</evidence>
<dbReference type="Gene3D" id="3.40.50.10380">
    <property type="entry name" value="Malic enzyme, N-terminal domain"/>
    <property type="match status" value="1"/>
</dbReference>
<comment type="cofactor">
    <cofactor evidence="4">
        <name>Mg(2+)</name>
        <dbReference type="ChEBI" id="CHEBI:18420"/>
    </cofactor>
    <cofactor evidence="4">
        <name>Mn(2+)</name>
        <dbReference type="ChEBI" id="CHEBI:29035"/>
    </cofactor>
    <text evidence="4">Divalent metal cations. Prefers magnesium or manganese.</text>
</comment>
<dbReference type="OrthoDB" id="5365701at2759"/>
<dbReference type="GO" id="GO:0005739">
    <property type="term" value="C:mitochondrion"/>
    <property type="evidence" value="ECO:0007669"/>
    <property type="project" value="TreeGrafter"/>
</dbReference>
<accession>A0A9K3CSA2</accession>
<keyword evidence="4" id="KW-0479">Metal-binding</keyword>
<evidence type="ECO:0000313" key="8">
    <source>
        <dbReference type="Proteomes" id="UP000265618"/>
    </source>
</evidence>
<feature type="binding site" evidence="4">
    <location>
        <position position="93"/>
    </location>
    <ligand>
        <name>a divalent metal cation</name>
        <dbReference type="ChEBI" id="CHEBI:60240"/>
    </ligand>
</feature>
<dbReference type="SMART" id="SM00919">
    <property type="entry name" value="Malic_M"/>
    <property type="match status" value="1"/>
</dbReference>
<dbReference type="GO" id="GO:0004471">
    <property type="term" value="F:malate dehydrogenase (decarboxylating) (NAD+) activity"/>
    <property type="evidence" value="ECO:0007669"/>
    <property type="project" value="TreeGrafter"/>
</dbReference>
<evidence type="ECO:0000259" key="6">
    <source>
        <dbReference type="SMART" id="SM01274"/>
    </source>
</evidence>
<dbReference type="PANTHER" id="PTHR23406">
    <property type="entry name" value="MALIC ENZYME-RELATED"/>
    <property type="match status" value="1"/>
</dbReference>
<dbReference type="AlphaFoldDB" id="A0A9K3CSA2"/>
<dbReference type="InterPro" id="IPR036291">
    <property type="entry name" value="NAD(P)-bd_dom_sf"/>
</dbReference>
<dbReference type="PANTHER" id="PTHR23406:SF32">
    <property type="entry name" value="NADP-DEPENDENT MALIC ENZYME"/>
    <property type="match status" value="1"/>
</dbReference>
<dbReference type="PRINTS" id="PR00072">
    <property type="entry name" value="MALOXRDTASE"/>
</dbReference>
<feature type="binding site" evidence="3">
    <location>
        <position position="267"/>
    </location>
    <ligand>
        <name>(S)-malate</name>
        <dbReference type="ChEBI" id="CHEBI:15589"/>
    </ligand>
</feature>
<dbReference type="SMART" id="SM01274">
    <property type="entry name" value="malic"/>
    <property type="match status" value="1"/>
</dbReference>
<dbReference type="GO" id="GO:0006108">
    <property type="term" value="P:malate metabolic process"/>
    <property type="evidence" value="ECO:0007669"/>
    <property type="project" value="TreeGrafter"/>
</dbReference>
<name>A0A9K3CSA2_9EUKA</name>
<evidence type="ECO:0000259" key="5">
    <source>
        <dbReference type="SMART" id="SM00919"/>
    </source>
</evidence>
<evidence type="ECO:0000256" key="3">
    <source>
        <dbReference type="PIRSR" id="PIRSR000106-2"/>
    </source>
</evidence>
<dbReference type="InterPro" id="IPR037062">
    <property type="entry name" value="Malic_N_dom_sf"/>
</dbReference>
<organism evidence="7 8">
    <name type="scientific">Kipferlia bialata</name>
    <dbReference type="NCBI Taxonomy" id="797122"/>
    <lineage>
        <taxon>Eukaryota</taxon>
        <taxon>Metamonada</taxon>
        <taxon>Carpediemonas-like organisms</taxon>
        <taxon>Kipferlia</taxon>
    </lineage>
</organism>
<dbReference type="InterPro" id="IPR012302">
    <property type="entry name" value="Malic_NAD-bd"/>
</dbReference>
<feature type="domain" description="Malic enzyme N-terminal" evidence="6">
    <location>
        <begin position="1"/>
        <end position="108"/>
    </location>
</feature>
<dbReference type="EMBL" id="BDIP01000408">
    <property type="protein sequence ID" value="GIQ81487.1"/>
    <property type="molecule type" value="Genomic_DNA"/>
</dbReference>
<feature type="binding site" evidence="3">
    <location>
        <position position="311"/>
    </location>
    <ligand>
        <name>(S)-malate</name>
        <dbReference type="ChEBI" id="CHEBI:15589"/>
    </ligand>
</feature>
<dbReference type="InterPro" id="IPR012301">
    <property type="entry name" value="Malic_N_dom"/>
</dbReference>
<gene>
    <name evidence="7" type="ORF">KIPB_002451</name>
</gene>
<dbReference type="SUPFAM" id="SSF53223">
    <property type="entry name" value="Aminoacid dehydrogenase-like, N-terminal domain"/>
    <property type="match status" value="1"/>
</dbReference>
<feature type="binding site" evidence="4">
    <location>
        <position position="118"/>
    </location>
    <ligand>
        <name>a divalent metal cation</name>
        <dbReference type="ChEBI" id="CHEBI:60240"/>
    </ligand>
</feature>
<proteinExistence type="inferred from homology"/>
<dbReference type="NCBIfam" id="NF010052">
    <property type="entry name" value="PRK13529.1"/>
    <property type="match status" value="1"/>
</dbReference>
<keyword evidence="2" id="KW-0560">Oxidoreductase</keyword>
<dbReference type="InterPro" id="IPR046346">
    <property type="entry name" value="Aminoacid_DH-like_N_sf"/>
</dbReference>
<comment type="caution">
    <text evidence="7">The sequence shown here is derived from an EMBL/GenBank/DDBJ whole genome shotgun (WGS) entry which is preliminary data.</text>
</comment>
<comment type="similarity">
    <text evidence="1">Belongs to the malic enzymes family.</text>
</comment>
<dbReference type="GO" id="GO:0046872">
    <property type="term" value="F:metal ion binding"/>
    <property type="evidence" value="ECO:0007669"/>
    <property type="project" value="UniProtKB-KW"/>
</dbReference>
<dbReference type="Proteomes" id="UP000265618">
    <property type="component" value="Unassembled WGS sequence"/>
</dbReference>
<dbReference type="Gene3D" id="3.40.50.720">
    <property type="entry name" value="NAD(P)-binding Rossmann-like Domain"/>
    <property type="match status" value="1"/>
</dbReference>
<keyword evidence="8" id="KW-1185">Reference proteome</keyword>
<evidence type="ECO:0000256" key="2">
    <source>
        <dbReference type="ARBA" id="ARBA00023002"/>
    </source>
</evidence>
<reference evidence="7 8" key="1">
    <citation type="journal article" date="2018" name="PLoS ONE">
        <title>The draft genome of Kipferlia bialata reveals reductive genome evolution in fornicate parasites.</title>
        <authorList>
            <person name="Tanifuji G."/>
            <person name="Takabayashi S."/>
            <person name="Kume K."/>
            <person name="Takagi M."/>
            <person name="Nakayama T."/>
            <person name="Kamikawa R."/>
            <person name="Inagaki Y."/>
            <person name="Hashimoto T."/>
        </authorList>
    </citation>
    <scope>NUCLEOTIDE SEQUENCE [LARGE SCALE GENOMIC DNA]</scope>
    <source>
        <strain evidence="7">NY0173</strain>
    </source>
</reference>
<feature type="domain" description="Malic enzyme NAD-binding" evidence="5">
    <location>
        <begin position="121"/>
        <end position="380"/>
    </location>
</feature>
<dbReference type="GO" id="GO:0051287">
    <property type="term" value="F:NAD binding"/>
    <property type="evidence" value="ECO:0007669"/>
    <property type="project" value="InterPro"/>
</dbReference>
<dbReference type="Pfam" id="PF00390">
    <property type="entry name" value="malic"/>
    <property type="match status" value="1"/>
</dbReference>
<protein>
    <submittedName>
        <fullName evidence="7">Malic oxidoreductase</fullName>
    </submittedName>
</protein>
<evidence type="ECO:0000256" key="1">
    <source>
        <dbReference type="ARBA" id="ARBA00008785"/>
    </source>
</evidence>
<dbReference type="PIRSF" id="PIRSF000106">
    <property type="entry name" value="ME"/>
    <property type="match status" value="1"/>
</dbReference>